<accession>A0A4Y7PK49</accession>
<name>A0A4Y7PK49_9AGAM</name>
<feature type="domain" description="JmjC" evidence="2">
    <location>
        <begin position="722"/>
        <end position="871"/>
    </location>
</feature>
<sequence>MTPEPGPSSIETSGLTAYKTSIDEVNQQAIALYRLTPLSLSSTWYASTEAWHALQAAWPSTDSQPAIPGFISLLYRNTVRFDNKLKSDIHRSDGCPFGRAAFREIGDKEQSCHQNNYLHGLLQGSLLDRVLWMNENVRVGNLAVPRQIPHTTLRKPDDNVTRWRKYTHDEWTSTIRDFIHAWKESSPGPNRTTEAPNADNPDASYVCSSLFQAISAAAKNRHFCTAETNICTAALALRALVQLSGEDLDENTKDERWAARFLKSIKIEVQDRNGSPTQTLNDKLTNNDFMRPLYAAVAFSPVVLLGNSTLSPLGRNKIPLTSLSQWDQDRLKIEHDCWMIVVRAAVIGASAIRTSLAEMVPQWESLGFMTDQLYPQCTVTSNDVWDEQFAATLSLNSVASRISKDMAARAMARPRKTQQETQIHEGGGTVAQWFDRIVHDIAHPASPTVENRSAGMSSLVPKSATTTTTPPPNEPRRSDRTRTPAQPDKTIPIYTSAGTSFKPSHKRRTHTQASKSTASKKLRLEPPDDAVLVPLKAPVYDADLIPPALEPIKVAQNKLPDITFELDTAKVQGTHVEWSTQDFRISRWEGMVIAQKLEFAMTALETVLQRTVPSRNVGRTPGSVLTIGRSEWINLSRSQRGCFANQHVHVIGSPTDEVLPGVTSLDSPSLEEYMDLQDMRFVHVLSMNHENQPSNDDLHRATIQSFIDDLKEPEKKCVVNYLDIDLSASSMRLPLHHLKDGHNLISRNEPRFAWASPWPYPAFAWGLVASESAISLSHMDAGSLATIIHIITGAKLWFIAINCDDVTPTSDGWDDTQYQWQALLLNPGDDLYMRPGTPHFVVTTKDCLAVGGHFYSAVCFSRSLRAITLEHFFGTMITNTEHPKAPIVLCKLFSFYLSLLETRPNSHLAGKLPSQHELACLVIFLGHLDQLAPNAPTDSPFVSRWQETAEFARDFANLTLLLNDFRAIVMQKDSFGIEFLIALRPAEAQYNDLLVQCRNGLSKKGQQTIDVKFVPFIVDDEYPSQQQI</sequence>
<dbReference type="EMBL" id="ML170285">
    <property type="protein sequence ID" value="TDL15222.1"/>
    <property type="molecule type" value="Genomic_DNA"/>
</dbReference>
<reference evidence="3 4" key="1">
    <citation type="submission" date="2018-06" db="EMBL/GenBank/DDBJ databases">
        <title>A transcriptomic atlas of mushroom development highlights an independent origin of complex multicellularity.</title>
        <authorList>
            <consortium name="DOE Joint Genome Institute"/>
            <person name="Krizsan K."/>
            <person name="Almasi E."/>
            <person name="Merenyi Z."/>
            <person name="Sahu N."/>
            <person name="Viragh M."/>
            <person name="Koszo T."/>
            <person name="Mondo S."/>
            <person name="Kiss B."/>
            <person name="Balint B."/>
            <person name="Kues U."/>
            <person name="Barry K."/>
            <person name="Hegedus J.C."/>
            <person name="Henrissat B."/>
            <person name="Johnson J."/>
            <person name="Lipzen A."/>
            <person name="Ohm R."/>
            <person name="Nagy I."/>
            <person name="Pangilinan J."/>
            <person name="Yan J."/>
            <person name="Xiong Y."/>
            <person name="Grigoriev I.V."/>
            <person name="Hibbett D.S."/>
            <person name="Nagy L.G."/>
        </authorList>
    </citation>
    <scope>NUCLEOTIDE SEQUENCE [LARGE SCALE GENOMIC DNA]</scope>
    <source>
        <strain evidence="3 4">SZMC22713</strain>
    </source>
</reference>
<feature type="region of interest" description="Disordered" evidence="1">
    <location>
        <begin position="446"/>
        <end position="522"/>
    </location>
</feature>
<dbReference type="PROSITE" id="PS51184">
    <property type="entry name" value="JMJC"/>
    <property type="match status" value="1"/>
</dbReference>
<gene>
    <name evidence="3" type="ORF">BD410DRAFT_809112</name>
</gene>
<dbReference type="VEuPathDB" id="FungiDB:BD410DRAFT_809112"/>
<dbReference type="SUPFAM" id="SSF51197">
    <property type="entry name" value="Clavaminate synthase-like"/>
    <property type="match status" value="1"/>
</dbReference>
<evidence type="ECO:0000259" key="2">
    <source>
        <dbReference type="PROSITE" id="PS51184"/>
    </source>
</evidence>
<dbReference type="Proteomes" id="UP000294933">
    <property type="component" value="Unassembled WGS sequence"/>
</dbReference>
<evidence type="ECO:0000313" key="3">
    <source>
        <dbReference type="EMBL" id="TDL15222.1"/>
    </source>
</evidence>
<evidence type="ECO:0000313" key="4">
    <source>
        <dbReference type="Proteomes" id="UP000294933"/>
    </source>
</evidence>
<evidence type="ECO:0000256" key="1">
    <source>
        <dbReference type="SAM" id="MobiDB-lite"/>
    </source>
</evidence>
<proteinExistence type="predicted"/>
<keyword evidence="4" id="KW-1185">Reference proteome</keyword>
<dbReference type="Gene3D" id="2.60.120.650">
    <property type="entry name" value="Cupin"/>
    <property type="match status" value="1"/>
</dbReference>
<dbReference type="InterPro" id="IPR003347">
    <property type="entry name" value="JmjC_dom"/>
</dbReference>
<protein>
    <recommendedName>
        <fullName evidence="2">JmjC domain-containing protein</fullName>
    </recommendedName>
</protein>
<dbReference type="STRING" id="50990.A0A4Y7PK49"/>
<dbReference type="OrthoDB" id="3270451at2759"/>
<dbReference type="AlphaFoldDB" id="A0A4Y7PK49"/>
<organism evidence="3 4">
    <name type="scientific">Rickenella mellea</name>
    <dbReference type="NCBI Taxonomy" id="50990"/>
    <lineage>
        <taxon>Eukaryota</taxon>
        <taxon>Fungi</taxon>
        <taxon>Dikarya</taxon>
        <taxon>Basidiomycota</taxon>
        <taxon>Agaricomycotina</taxon>
        <taxon>Agaricomycetes</taxon>
        <taxon>Hymenochaetales</taxon>
        <taxon>Rickenellaceae</taxon>
        <taxon>Rickenella</taxon>
    </lineage>
</organism>